<gene>
    <name evidence="1" type="ORF">RPERSI_LOCUS17157</name>
</gene>
<organism evidence="1 2">
    <name type="scientific">Racocetra persica</name>
    <dbReference type="NCBI Taxonomy" id="160502"/>
    <lineage>
        <taxon>Eukaryota</taxon>
        <taxon>Fungi</taxon>
        <taxon>Fungi incertae sedis</taxon>
        <taxon>Mucoromycota</taxon>
        <taxon>Glomeromycotina</taxon>
        <taxon>Glomeromycetes</taxon>
        <taxon>Diversisporales</taxon>
        <taxon>Gigasporaceae</taxon>
        <taxon>Racocetra</taxon>
    </lineage>
</organism>
<protein>
    <submittedName>
        <fullName evidence="1">10227_t:CDS:1</fullName>
    </submittedName>
</protein>
<sequence length="43" mass="5245">QERYQDPQKQEAIEKMRQKQIKQILFKANEVLFKYQKSPFTAS</sequence>
<feature type="non-terminal residue" evidence="1">
    <location>
        <position position="43"/>
    </location>
</feature>
<accession>A0ACA9R565</accession>
<reference evidence="1" key="1">
    <citation type="submission" date="2021-06" db="EMBL/GenBank/DDBJ databases">
        <authorList>
            <person name="Kallberg Y."/>
            <person name="Tangrot J."/>
            <person name="Rosling A."/>
        </authorList>
    </citation>
    <scope>NUCLEOTIDE SEQUENCE</scope>
    <source>
        <strain evidence="1">MA461A</strain>
    </source>
</reference>
<keyword evidence="2" id="KW-1185">Reference proteome</keyword>
<comment type="caution">
    <text evidence="1">The sequence shown here is derived from an EMBL/GenBank/DDBJ whole genome shotgun (WGS) entry which is preliminary data.</text>
</comment>
<feature type="non-terminal residue" evidence="1">
    <location>
        <position position="1"/>
    </location>
</feature>
<evidence type="ECO:0000313" key="2">
    <source>
        <dbReference type="Proteomes" id="UP000789920"/>
    </source>
</evidence>
<proteinExistence type="predicted"/>
<dbReference type="EMBL" id="CAJVQC010043589">
    <property type="protein sequence ID" value="CAG8777849.1"/>
    <property type="molecule type" value="Genomic_DNA"/>
</dbReference>
<dbReference type="Proteomes" id="UP000789920">
    <property type="component" value="Unassembled WGS sequence"/>
</dbReference>
<evidence type="ECO:0000313" key="1">
    <source>
        <dbReference type="EMBL" id="CAG8777849.1"/>
    </source>
</evidence>
<name>A0ACA9R565_9GLOM</name>